<dbReference type="EMBL" id="JMKJ01000014">
    <property type="protein sequence ID" value="KGG53070.1"/>
    <property type="molecule type" value="Genomic_DNA"/>
</dbReference>
<dbReference type="PANTHER" id="PTHR23138">
    <property type="entry name" value="RAN BINDING PROTEIN"/>
    <property type="match status" value="1"/>
</dbReference>
<dbReference type="VEuPathDB" id="MicrosporidiaDB:DI09_112p40"/>
<dbReference type="InterPro" id="IPR000156">
    <property type="entry name" value="Ran_bind_dom"/>
</dbReference>
<feature type="compositionally biased region" description="Low complexity" evidence="3">
    <location>
        <begin position="1"/>
        <end position="13"/>
    </location>
</feature>
<dbReference type="Gene3D" id="2.30.29.30">
    <property type="entry name" value="Pleckstrin-homology domain (PH domain)/Phosphotyrosine-binding domain (PTB)"/>
    <property type="match status" value="1"/>
</dbReference>
<dbReference type="Proteomes" id="UP000029725">
    <property type="component" value="Unassembled WGS sequence"/>
</dbReference>
<comment type="caution">
    <text evidence="5">The sequence shown here is derived from an EMBL/GenBank/DDBJ whole genome shotgun (WGS) entry which is preliminary data.</text>
</comment>
<organism evidence="5 6">
    <name type="scientific">Mitosporidium daphniae</name>
    <dbReference type="NCBI Taxonomy" id="1485682"/>
    <lineage>
        <taxon>Eukaryota</taxon>
        <taxon>Fungi</taxon>
        <taxon>Fungi incertae sedis</taxon>
        <taxon>Microsporidia</taxon>
        <taxon>Mitosporidium</taxon>
    </lineage>
</organism>
<evidence type="ECO:0000313" key="6">
    <source>
        <dbReference type="Proteomes" id="UP000029725"/>
    </source>
</evidence>
<evidence type="ECO:0000313" key="5">
    <source>
        <dbReference type="EMBL" id="KGG53070.1"/>
    </source>
</evidence>
<dbReference type="AlphaFoldDB" id="A0A098VVX0"/>
<proteinExistence type="predicted"/>
<evidence type="ECO:0000259" key="4">
    <source>
        <dbReference type="PROSITE" id="PS50196"/>
    </source>
</evidence>
<keyword evidence="6" id="KW-1185">Reference proteome</keyword>
<dbReference type="Pfam" id="PF00638">
    <property type="entry name" value="Ran_BP1"/>
    <property type="match status" value="1"/>
</dbReference>
<sequence>MDGPLLLSSDPSSVEYSDPPVSKRHKQSEPKTSTAFIEDESNEDDDTAGPSSSESVPSDLSSSPSDSDVSNPDVSSDQLEDSVNTKPLEAGCLDLPNKDNQNLECAAQIPKSSRIEKFQPPKQYAKEADPRDCKSKIFGGASLVTFGTLAASGACASSSPFSFLEDSQQPPSFLDSISNDTEDDTVTKIREFCTGEEDEETIFTARGKLFWMPVGSKNEAWRERGVGTVRLNSYPDKKKDRGYRLSMNVTV</sequence>
<dbReference type="HOGENOM" id="CLU_1107355_0_0_1"/>
<feature type="compositionally biased region" description="Acidic residues" evidence="3">
    <location>
        <begin position="37"/>
        <end position="47"/>
    </location>
</feature>
<feature type="compositionally biased region" description="Low complexity" evidence="3">
    <location>
        <begin position="50"/>
        <end position="77"/>
    </location>
</feature>
<dbReference type="PANTHER" id="PTHR23138:SF142">
    <property type="entry name" value="RAN-BINDING PROTEIN 3B-RELATED"/>
    <property type="match status" value="1"/>
</dbReference>
<dbReference type="OrthoDB" id="185618at2759"/>
<gene>
    <name evidence="5" type="ORF">DI09_112p40</name>
</gene>
<dbReference type="GO" id="GO:0005634">
    <property type="term" value="C:nucleus"/>
    <property type="evidence" value="ECO:0007669"/>
    <property type="project" value="UniProtKB-SubCell"/>
</dbReference>
<evidence type="ECO:0000256" key="2">
    <source>
        <dbReference type="ARBA" id="ARBA00023242"/>
    </source>
</evidence>
<name>A0A098VVX0_9MICR</name>
<dbReference type="InterPro" id="IPR045255">
    <property type="entry name" value="RanBP1-like"/>
</dbReference>
<protein>
    <recommendedName>
        <fullName evidence="4">RanBD1 domain-containing protein</fullName>
    </recommendedName>
</protein>
<dbReference type="GeneID" id="25258042"/>
<evidence type="ECO:0000256" key="1">
    <source>
        <dbReference type="ARBA" id="ARBA00004123"/>
    </source>
</evidence>
<keyword evidence="2" id="KW-0539">Nucleus</keyword>
<dbReference type="InterPro" id="IPR011993">
    <property type="entry name" value="PH-like_dom_sf"/>
</dbReference>
<dbReference type="RefSeq" id="XP_013239506.1">
    <property type="nucleotide sequence ID" value="XM_013384052.1"/>
</dbReference>
<feature type="region of interest" description="Disordered" evidence="3">
    <location>
        <begin position="1"/>
        <end position="99"/>
    </location>
</feature>
<comment type="subcellular location">
    <subcellularLocation>
        <location evidence="1">Nucleus</location>
    </subcellularLocation>
</comment>
<reference evidence="5 6" key="1">
    <citation type="submission" date="2014-04" db="EMBL/GenBank/DDBJ databases">
        <title>A new species of microsporidia sheds light on the evolution of extreme parasitism.</title>
        <authorList>
            <person name="Haag K.L."/>
            <person name="James T.Y."/>
            <person name="Larsson R."/>
            <person name="Schaer T.M."/>
            <person name="Refardt D."/>
            <person name="Pombert J.-F."/>
            <person name="Ebert D."/>
        </authorList>
    </citation>
    <scope>NUCLEOTIDE SEQUENCE [LARGE SCALE GENOMIC DNA]</scope>
    <source>
        <strain evidence="5 6">UGP3</strain>
        <tissue evidence="5">Spores</tissue>
    </source>
</reference>
<dbReference type="SUPFAM" id="SSF50729">
    <property type="entry name" value="PH domain-like"/>
    <property type="match status" value="1"/>
</dbReference>
<feature type="domain" description="RanBD1" evidence="4">
    <location>
        <begin position="191"/>
        <end position="248"/>
    </location>
</feature>
<accession>A0A098VVX0</accession>
<evidence type="ECO:0000256" key="3">
    <source>
        <dbReference type="SAM" id="MobiDB-lite"/>
    </source>
</evidence>
<dbReference type="PROSITE" id="PS50196">
    <property type="entry name" value="RANBD1"/>
    <property type="match status" value="1"/>
</dbReference>